<feature type="non-terminal residue" evidence="7">
    <location>
        <position position="1"/>
    </location>
</feature>
<keyword evidence="3 5" id="KW-1133">Transmembrane helix</keyword>
<evidence type="ECO:0000313" key="7">
    <source>
        <dbReference type="EMBL" id="KAF7671179.1"/>
    </source>
</evidence>
<protein>
    <recommendedName>
        <fullName evidence="6">TM2 domain-containing protein</fullName>
    </recommendedName>
</protein>
<dbReference type="Proteomes" id="UP000596902">
    <property type="component" value="Unassembled WGS sequence"/>
</dbReference>
<gene>
    <name evidence="7" type="ORF">GT037_010740</name>
</gene>
<accession>A0A8H7ECR4</accession>
<keyword evidence="4 5" id="KW-0472">Membrane</keyword>
<dbReference type="GeneID" id="62208965"/>
<evidence type="ECO:0000313" key="8">
    <source>
        <dbReference type="Proteomes" id="UP000596902"/>
    </source>
</evidence>
<dbReference type="EMBL" id="JAAABM010000024">
    <property type="protein sequence ID" value="KAF7671179.1"/>
    <property type="molecule type" value="Genomic_DNA"/>
</dbReference>
<keyword evidence="2 5" id="KW-0812">Transmembrane</keyword>
<dbReference type="RefSeq" id="XP_038781557.1">
    <property type="nucleotide sequence ID" value="XM_038935787.1"/>
</dbReference>
<evidence type="ECO:0000256" key="3">
    <source>
        <dbReference type="ARBA" id="ARBA00022989"/>
    </source>
</evidence>
<reference evidence="7" key="1">
    <citation type="submission" date="2020-01" db="EMBL/GenBank/DDBJ databases">
        <authorList>
            <person name="Feng Z.H.Z."/>
        </authorList>
    </citation>
    <scope>NUCLEOTIDE SEQUENCE</scope>
    <source>
        <strain evidence="7">CBS107.38</strain>
    </source>
</reference>
<evidence type="ECO:0000259" key="6">
    <source>
        <dbReference type="Pfam" id="PF05154"/>
    </source>
</evidence>
<dbReference type="Pfam" id="PF05154">
    <property type="entry name" value="TM2"/>
    <property type="match status" value="1"/>
</dbReference>
<feature type="transmembrane region" description="Helical" evidence="5">
    <location>
        <begin position="23"/>
        <end position="43"/>
    </location>
</feature>
<sequence length="136" mass="15417">FMPAVLTEVVRHVSSLEVQWRHYLHASGLLVVVLASLFFFVPVSEQYTSLDKRSWGGWDERADTERCYKQERTATLLAFWLGVFGADHWYARHWILAVFKTATLGGLSIWAVVDVNPRIIGGYYGTPGCPGGRKKE</sequence>
<proteinExistence type="predicted"/>
<evidence type="ECO:0000256" key="4">
    <source>
        <dbReference type="ARBA" id="ARBA00023136"/>
    </source>
</evidence>
<evidence type="ECO:0000256" key="2">
    <source>
        <dbReference type="ARBA" id="ARBA00022692"/>
    </source>
</evidence>
<comment type="caution">
    <text evidence="7">The sequence shown here is derived from an EMBL/GenBank/DDBJ whole genome shotgun (WGS) entry which is preliminary data.</text>
</comment>
<organism evidence="7 8">
    <name type="scientific">Alternaria burnsii</name>
    <dbReference type="NCBI Taxonomy" id="1187904"/>
    <lineage>
        <taxon>Eukaryota</taxon>
        <taxon>Fungi</taxon>
        <taxon>Dikarya</taxon>
        <taxon>Ascomycota</taxon>
        <taxon>Pezizomycotina</taxon>
        <taxon>Dothideomycetes</taxon>
        <taxon>Pleosporomycetidae</taxon>
        <taxon>Pleosporales</taxon>
        <taxon>Pleosporineae</taxon>
        <taxon>Pleosporaceae</taxon>
        <taxon>Alternaria</taxon>
        <taxon>Alternaria sect. Alternaria</taxon>
    </lineage>
</organism>
<name>A0A8H7ECR4_9PLEO</name>
<dbReference type="AlphaFoldDB" id="A0A8H7ECR4"/>
<dbReference type="GO" id="GO:0016020">
    <property type="term" value="C:membrane"/>
    <property type="evidence" value="ECO:0007669"/>
    <property type="project" value="UniProtKB-SubCell"/>
</dbReference>
<keyword evidence="8" id="KW-1185">Reference proteome</keyword>
<reference evidence="7" key="2">
    <citation type="submission" date="2020-08" db="EMBL/GenBank/DDBJ databases">
        <title>Draft Genome Sequence of Cumin Blight Pathogen Alternaria burnsii.</title>
        <authorList>
            <person name="Feng Z."/>
        </authorList>
    </citation>
    <scope>NUCLEOTIDE SEQUENCE</scope>
    <source>
        <strain evidence="7">CBS107.38</strain>
    </source>
</reference>
<dbReference type="InterPro" id="IPR007829">
    <property type="entry name" value="TM2"/>
</dbReference>
<comment type="subcellular location">
    <subcellularLocation>
        <location evidence="1">Membrane</location>
        <topology evidence="1">Multi-pass membrane protein</topology>
    </subcellularLocation>
</comment>
<evidence type="ECO:0000256" key="5">
    <source>
        <dbReference type="SAM" id="Phobius"/>
    </source>
</evidence>
<evidence type="ECO:0000256" key="1">
    <source>
        <dbReference type="ARBA" id="ARBA00004141"/>
    </source>
</evidence>
<feature type="domain" description="TM2" evidence="6">
    <location>
        <begin position="73"/>
        <end position="115"/>
    </location>
</feature>